<protein>
    <recommendedName>
        <fullName evidence="6">Phosphotriesterase</fullName>
    </recommendedName>
</protein>
<dbReference type="Proteomes" id="UP000501387">
    <property type="component" value="Chromosome"/>
</dbReference>
<evidence type="ECO:0000256" key="1">
    <source>
        <dbReference type="ARBA" id="ARBA00022723"/>
    </source>
</evidence>
<reference evidence="4 5" key="1">
    <citation type="submission" date="2020-03" db="EMBL/GenBank/DDBJ databases">
        <title>Leucobacter sp. nov., isolated from beetles.</title>
        <authorList>
            <person name="Hyun D.-W."/>
            <person name="Bae J.-W."/>
        </authorList>
    </citation>
    <scope>NUCLEOTIDE SEQUENCE [LARGE SCALE GENOMIC DNA]</scope>
    <source>
        <strain evidence="4 5">HDW9B</strain>
    </source>
</reference>
<evidence type="ECO:0000313" key="4">
    <source>
        <dbReference type="EMBL" id="QIM16241.1"/>
    </source>
</evidence>
<sequence>MITSVCGPVAGSAFDVLLAAEPLLLRAAPQTRNSGGAACEAEFERAPVTIERLGRLQLGESNRDDRTLDARDAKGALERLAQAGSVAVIVLDDPRAGPERPALMAELSRETGVTLIRSVGGSGVETPDALYAHLSAQLGAREHPAGIVGLISARDHHERIAAAAQAAREAGTAILIDAAAGADEVSRALVASDAAGLARERVVLTGATTAIAARDIETGVTTTGVDEARLLALLAHGTALCFDDLGRIPNVRTVVSDHNVAETIMRCAELGAAHRILLSSGIRNKHRLTAWGGNGLEFVPEQFAPYLRLMGLSDELVRAVSGGNAVRILGRTGSDE</sequence>
<keyword evidence="2" id="KW-0378">Hydrolase</keyword>
<comment type="similarity">
    <text evidence="3">Belongs to the metallo-dependent hydrolases superfamily. Phosphotriesterase family.</text>
</comment>
<dbReference type="Gene3D" id="3.20.20.140">
    <property type="entry name" value="Metal-dependent hydrolases"/>
    <property type="match status" value="1"/>
</dbReference>
<evidence type="ECO:0008006" key="6">
    <source>
        <dbReference type="Google" id="ProtNLM"/>
    </source>
</evidence>
<dbReference type="PANTHER" id="PTHR10819:SF3">
    <property type="entry name" value="PHOSPHOTRIESTERASE-RELATED PROTEIN"/>
    <property type="match status" value="1"/>
</dbReference>
<dbReference type="SUPFAM" id="SSF51556">
    <property type="entry name" value="Metallo-dependent hydrolases"/>
    <property type="match status" value="1"/>
</dbReference>
<evidence type="ECO:0000256" key="3">
    <source>
        <dbReference type="PROSITE-ProRule" id="PRU00679"/>
    </source>
</evidence>
<proteinExistence type="inferred from homology"/>
<dbReference type="AlphaFoldDB" id="A0A6G8FIR7"/>
<dbReference type="InterPro" id="IPR001559">
    <property type="entry name" value="Phosphotriesterase"/>
</dbReference>
<dbReference type="GO" id="GO:0008270">
    <property type="term" value="F:zinc ion binding"/>
    <property type="evidence" value="ECO:0007669"/>
    <property type="project" value="InterPro"/>
</dbReference>
<dbReference type="EMBL" id="CP049934">
    <property type="protein sequence ID" value="QIM16241.1"/>
    <property type="molecule type" value="Genomic_DNA"/>
</dbReference>
<comment type="caution">
    <text evidence="3">Lacks conserved residue(s) required for the propagation of feature annotation.</text>
</comment>
<evidence type="ECO:0000313" key="5">
    <source>
        <dbReference type="Proteomes" id="UP000501387"/>
    </source>
</evidence>
<organism evidence="4 5">
    <name type="scientific">Leucobacter insecticola</name>
    <dbReference type="NCBI Taxonomy" id="2714934"/>
    <lineage>
        <taxon>Bacteria</taxon>
        <taxon>Bacillati</taxon>
        <taxon>Actinomycetota</taxon>
        <taxon>Actinomycetes</taxon>
        <taxon>Micrococcales</taxon>
        <taxon>Microbacteriaceae</taxon>
        <taxon>Leucobacter</taxon>
    </lineage>
</organism>
<dbReference type="PROSITE" id="PS51347">
    <property type="entry name" value="PHOSPHOTRIESTERASE_2"/>
    <property type="match status" value="1"/>
</dbReference>
<name>A0A6G8FIR7_9MICO</name>
<accession>A0A6G8FIR7</accession>
<keyword evidence="1" id="KW-0479">Metal-binding</keyword>
<gene>
    <name evidence="4" type="ORF">G7067_07110</name>
</gene>
<keyword evidence="5" id="KW-1185">Reference proteome</keyword>
<dbReference type="Pfam" id="PF02126">
    <property type="entry name" value="PTE"/>
    <property type="match status" value="1"/>
</dbReference>
<dbReference type="InterPro" id="IPR032466">
    <property type="entry name" value="Metal_Hydrolase"/>
</dbReference>
<dbReference type="GO" id="GO:0016787">
    <property type="term" value="F:hydrolase activity"/>
    <property type="evidence" value="ECO:0007669"/>
    <property type="project" value="UniProtKB-KW"/>
</dbReference>
<dbReference type="PANTHER" id="PTHR10819">
    <property type="entry name" value="PHOSPHOTRIESTERASE-RELATED"/>
    <property type="match status" value="1"/>
</dbReference>
<evidence type="ECO:0000256" key="2">
    <source>
        <dbReference type="ARBA" id="ARBA00022801"/>
    </source>
</evidence>
<dbReference type="KEGG" id="lins:G7067_07110"/>
<dbReference type="RefSeq" id="WP_166323065.1">
    <property type="nucleotide sequence ID" value="NZ_CP049934.1"/>
</dbReference>